<reference evidence="15" key="2">
    <citation type="submission" date="2014-07" db="EMBL/GenBank/DDBJ databases">
        <authorList>
            <person name="Hull J."/>
        </authorList>
    </citation>
    <scope>NUCLEOTIDE SEQUENCE</scope>
</reference>
<comment type="similarity">
    <text evidence="3 14">Belongs to the very long-chain fatty acids dehydratase HACD family.</text>
</comment>
<keyword evidence="9 14" id="KW-0443">Lipid metabolism</keyword>
<dbReference type="GO" id="GO:0102158">
    <property type="term" value="F:very-long-chain (3R)-3-hydroxyacyl-CoA dehydratase activity"/>
    <property type="evidence" value="ECO:0007669"/>
    <property type="project" value="UniProtKB-EC"/>
</dbReference>
<evidence type="ECO:0000256" key="1">
    <source>
        <dbReference type="ARBA" id="ARBA00004141"/>
    </source>
</evidence>
<dbReference type="GO" id="GO:0030497">
    <property type="term" value="P:fatty acid elongation"/>
    <property type="evidence" value="ECO:0007669"/>
    <property type="project" value="TreeGrafter"/>
</dbReference>
<comment type="function">
    <text evidence="14">Catalyzes the third of the four reactions of the long-chain fatty acids elongation cycle. This endoplasmic reticulum-bound enzymatic process, allows the addition of two carbons to the chain of long- and very long-chain fatty acids/VLCFAs per cycle. This enzyme catalyzes the dehydration of the 3-hydroxyacyl-CoA intermediate into trans-2,3-enoyl-CoA, within each cycle of fatty acid elongation. Thereby, it participates to the production of VLCFAs of different chain lengths that are involved in multiple biological processes as precursors of membrane lipids and lipid mediators.</text>
</comment>
<dbReference type="GO" id="GO:0005789">
    <property type="term" value="C:endoplasmic reticulum membrane"/>
    <property type="evidence" value="ECO:0007669"/>
    <property type="project" value="UniProtKB-SubCell"/>
</dbReference>
<comment type="subcellular location">
    <subcellularLocation>
        <location evidence="14">Endoplasmic reticulum membrane</location>
        <topology evidence="14">Multi-pass membrane protein</topology>
    </subcellularLocation>
    <subcellularLocation>
        <location evidence="1">Membrane</location>
        <topology evidence="1">Multi-pass membrane protein</topology>
    </subcellularLocation>
</comment>
<keyword evidence="11 14" id="KW-0275">Fatty acid biosynthesis</keyword>
<dbReference type="InterPro" id="IPR007482">
    <property type="entry name" value="Tyr_Pase-like_PTPLA"/>
</dbReference>
<evidence type="ECO:0000256" key="9">
    <source>
        <dbReference type="ARBA" id="ARBA00023098"/>
    </source>
</evidence>
<evidence type="ECO:0000256" key="13">
    <source>
        <dbReference type="ARBA" id="ARBA00036671"/>
    </source>
</evidence>
<evidence type="ECO:0000256" key="5">
    <source>
        <dbReference type="ARBA" id="ARBA00022516"/>
    </source>
</evidence>
<evidence type="ECO:0000256" key="8">
    <source>
        <dbReference type="ARBA" id="ARBA00022989"/>
    </source>
</evidence>
<name>A0A0A9Z9J7_LYGHE</name>
<proteinExistence type="inferred from homology"/>
<dbReference type="PANTHER" id="PTHR11035:SF3">
    <property type="entry name" value="VERY-LONG-CHAIN (3R)-3-HYDROXYACYL-COA DEHYDRATASE"/>
    <property type="match status" value="1"/>
</dbReference>
<dbReference type="PANTHER" id="PTHR11035">
    <property type="entry name" value="VERY-LONG-CHAIN (3R)-3-HYDROXYACYL-COA DEHYDRATASE"/>
    <property type="match status" value="1"/>
</dbReference>
<dbReference type="Pfam" id="PF04387">
    <property type="entry name" value="PTPLA"/>
    <property type="match status" value="1"/>
</dbReference>
<keyword evidence="7 14" id="KW-0276">Fatty acid metabolism</keyword>
<dbReference type="EMBL" id="GBHO01003048">
    <property type="protein sequence ID" value="JAG40556.1"/>
    <property type="molecule type" value="Transcribed_RNA"/>
</dbReference>
<evidence type="ECO:0000256" key="2">
    <source>
        <dbReference type="ARBA" id="ARBA00005194"/>
    </source>
</evidence>
<evidence type="ECO:0000256" key="7">
    <source>
        <dbReference type="ARBA" id="ARBA00022832"/>
    </source>
</evidence>
<keyword evidence="8" id="KW-1133">Transmembrane helix</keyword>
<evidence type="ECO:0000256" key="11">
    <source>
        <dbReference type="ARBA" id="ARBA00023160"/>
    </source>
</evidence>
<sequence length="136" mass="15139">MLNMSIKKLYLATYNGIMCAGWSVILFKVLRHLATGGDVKEVYPLIEKLLAIFQTGSIAELVHSLLGLVRSPFGTALTQVSSRLIILYGVLRIGKANPALKSRILPQMITAWACSEVVRYSYYFTNLFDLTPRALT</sequence>
<keyword evidence="5 14" id="KW-0444">Lipid biosynthesis</keyword>
<evidence type="ECO:0000256" key="14">
    <source>
        <dbReference type="RuleBase" id="RU363109"/>
    </source>
</evidence>
<dbReference type="GO" id="GO:0042761">
    <property type="term" value="P:very long-chain fatty acid biosynthetic process"/>
    <property type="evidence" value="ECO:0007669"/>
    <property type="project" value="TreeGrafter"/>
</dbReference>
<dbReference type="UniPathway" id="UPA00094"/>
<protein>
    <recommendedName>
        <fullName evidence="4 14">Very-long-chain (3R)-3-hydroxyacyl-CoA dehydratase</fullName>
        <ecNumber evidence="4 14">4.2.1.134</ecNumber>
    </recommendedName>
</protein>
<comment type="pathway">
    <text evidence="2 14">Lipid metabolism; fatty acid biosynthesis.</text>
</comment>
<evidence type="ECO:0000256" key="6">
    <source>
        <dbReference type="ARBA" id="ARBA00022692"/>
    </source>
</evidence>
<evidence type="ECO:0000256" key="10">
    <source>
        <dbReference type="ARBA" id="ARBA00023136"/>
    </source>
</evidence>
<evidence type="ECO:0000256" key="12">
    <source>
        <dbReference type="ARBA" id="ARBA00023239"/>
    </source>
</evidence>
<accession>A0A0A9Z9J7</accession>
<comment type="catalytic activity">
    <reaction evidence="13 14">
        <text>a very-long-chain (3R)-3-hydroxyacyl-CoA = a very-long-chain (2E)-enoyl-CoA + H2O</text>
        <dbReference type="Rhea" id="RHEA:45812"/>
        <dbReference type="ChEBI" id="CHEBI:15377"/>
        <dbReference type="ChEBI" id="CHEBI:83728"/>
        <dbReference type="ChEBI" id="CHEBI:85440"/>
        <dbReference type="EC" id="4.2.1.134"/>
    </reaction>
</comment>
<keyword evidence="12 14" id="KW-0456">Lyase</keyword>
<keyword evidence="6" id="KW-0812">Transmembrane</keyword>
<evidence type="ECO:0000256" key="3">
    <source>
        <dbReference type="ARBA" id="ARBA00007811"/>
    </source>
</evidence>
<evidence type="ECO:0000256" key="4">
    <source>
        <dbReference type="ARBA" id="ARBA00013122"/>
    </source>
</evidence>
<organism evidence="15">
    <name type="scientific">Lygus hesperus</name>
    <name type="common">Western plant bug</name>
    <dbReference type="NCBI Taxonomy" id="30085"/>
    <lineage>
        <taxon>Eukaryota</taxon>
        <taxon>Metazoa</taxon>
        <taxon>Ecdysozoa</taxon>
        <taxon>Arthropoda</taxon>
        <taxon>Hexapoda</taxon>
        <taxon>Insecta</taxon>
        <taxon>Pterygota</taxon>
        <taxon>Neoptera</taxon>
        <taxon>Paraneoptera</taxon>
        <taxon>Hemiptera</taxon>
        <taxon>Heteroptera</taxon>
        <taxon>Panheteroptera</taxon>
        <taxon>Cimicomorpha</taxon>
        <taxon>Miridae</taxon>
        <taxon>Mirini</taxon>
        <taxon>Lygus</taxon>
    </lineage>
</organism>
<keyword evidence="10 14" id="KW-0472">Membrane</keyword>
<dbReference type="EC" id="4.2.1.134" evidence="4 14"/>
<dbReference type="GO" id="GO:0030148">
    <property type="term" value="P:sphingolipid biosynthetic process"/>
    <property type="evidence" value="ECO:0007669"/>
    <property type="project" value="TreeGrafter"/>
</dbReference>
<keyword evidence="14" id="KW-0256">Endoplasmic reticulum</keyword>
<dbReference type="AlphaFoldDB" id="A0A0A9Z9J7"/>
<reference evidence="15" key="1">
    <citation type="journal article" date="2014" name="PLoS ONE">
        <title>Transcriptome-Based Identification of ABC Transporters in the Western Tarnished Plant Bug Lygus hesperus.</title>
        <authorList>
            <person name="Hull J.J."/>
            <person name="Chaney K."/>
            <person name="Geib S.M."/>
            <person name="Fabrick J.A."/>
            <person name="Brent C.S."/>
            <person name="Walsh D."/>
            <person name="Lavine L.C."/>
        </authorList>
    </citation>
    <scope>NUCLEOTIDE SEQUENCE</scope>
</reference>
<evidence type="ECO:0000313" key="15">
    <source>
        <dbReference type="EMBL" id="JAG40556.1"/>
    </source>
</evidence>
<gene>
    <name evidence="15" type="primary">PAS2</name>
    <name evidence="15" type="ORF">CM83_1201</name>
</gene>